<sequence length="93" mass="10821">MQVDTDEFVARMLARIAINSRAAEFSTFHPFSRLPTELRIKIWGTRFPELYDRLVWARKPGWIRPVSKRVASALLSVSIESRDVYLTHFPMGL</sequence>
<accession>A0ABR1UGG5</accession>
<comment type="caution">
    <text evidence="2">The sequence shown here is derived from an EMBL/GenBank/DDBJ whole genome shotgun (WGS) entry which is preliminary data.</text>
</comment>
<dbReference type="Proteomes" id="UP001480595">
    <property type="component" value="Unassembled WGS sequence"/>
</dbReference>
<feature type="domain" description="2EXR" evidence="1">
    <location>
        <begin position="28"/>
        <end position="89"/>
    </location>
</feature>
<dbReference type="GeneID" id="92092909"/>
<evidence type="ECO:0000313" key="2">
    <source>
        <dbReference type="EMBL" id="KAK8057989.1"/>
    </source>
</evidence>
<protein>
    <recommendedName>
        <fullName evidence="1">2EXR domain-containing protein</fullName>
    </recommendedName>
</protein>
<dbReference type="RefSeq" id="XP_066713435.1">
    <property type="nucleotide sequence ID" value="XM_066859846.1"/>
</dbReference>
<name>A0ABR1UGG5_9PEZI</name>
<dbReference type="Pfam" id="PF20150">
    <property type="entry name" value="2EXR"/>
    <property type="match status" value="1"/>
</dbReference>
<gene>
    <name evidence="2" type="ORF">PG994_008437</name>
</gene>
<evidence type="ECO:0000313" key="3">
    <source>
        <dbReference type="Proteomes" id="UP001480595"/>
    </source>
</evidence>
<dbReference type="InterPro" id="IPR045518">
    <property type="entry name" value="2EXR"/>
</dbReference>
<evidence type="ECO:0000259" key="1">
    <source>
        <dbReference type="Pfam" id="PF20150"/>
    </source>
</evidence>
<dbReference type="EMBL" id="JAQQWL010000009">
    <property type="protein sequence ID" value="KAK8057989.1"/>
    <property type="molecule type" value="Genomic_DNA"/>
</dbReference>
<keyword evidence="3" id="KW-1185">Reference proteome</keyword>
<reference evidence="2 3" key="1">
    <citation type="submission" date="2023-01" db="EMBL/GenBank/DDBJ databases">
        <title>Analysis of 21 Apiospora genomes using comparative genomics revels a genus with tremendous synthesis potential of carbohydrate active enzymes and secondary metabolites.</title>
        <authorList>
            <person name="Sorensen T."/>
        </authorList>
    </citation>
    <scope>NUCLEOTIDE SEQUENCE [LARGE SCALE GENOMIC DNA]</scope>
    <source>
        <strain evidence="2 3">CBS 135458</strain>
    </source>
</reference>
<organism evidence="2 3">
    <name type="scientific">Apiospora phragmitis</name>
    <dbReference type="NCBI Taxonomy" id="2905665"/>
    <lineage>
        <taxon>Eukaryota</taxon>
        <taxon>Fungi</taxon>
        <taxon>Dikarya</taxon>
        <taxon>Ascomycota</taxon>
        <taxon>Pezizomycotina</taxon>
        <taxon>Sordariomycetes</taxon>
        <taxon>Xylariomycetidae</taxon>
        <taxon>Amphisphaeriales</taxon>
        <taxon>Apiosporaceae</taxon>
        <taxon>Apiospora</taxon>
    </lineage>
</organism>
<proteinExistence type="predicted"/>